<proteinExistence type="predicted"/>
<organism evidence="3 4">
    <name type="scientific">Clostridium porci</name>
    <dbReference type="NCBI Taxonomy" id="2605778"/>
    <lineage>
        <taxon>Bacteria</taxon>
        <taxon>Bacillati</taxon>
        <taxon>Bacillota</taxon>
        <taxon>Clostridia</taxon>
        <taxon>Eubacteriales</taxon>
        <taxon>Clostridiaceae</taxon>
        <taxon>Clostridium</taxon>
    </lineage>
</organism>
<feature type="domain" description="Exonuclease" evidence="2">
    <location>
        <begin position="4"/>
        <end position="169"/>
    </location>
</feature>
<dbReference type="PANTHER" id="PTHR30231:SF41">
    <property type="entry name" value="DNA POLYMERASE III SUBUNIT EPSILON"/>
    <property type="match status" value="1"/>
</dbReference>
<dbReference type="SMART" id="SM00479">
    <property type="entry name" value="EXOIII"/>
    <property type="match status" value="1"/>
</dbReference>
<sequence>MIDSYIAIDLETTGLEAKLEKITEIAALKVIQGVITDRLVTLVNPKRKLEERITELTGITDEMLADAPDIGDIIEAVIDFCGDLPLLGHHIIFDYGFLKRAAVNSRLIFEKEGIDTLALCRLFMPGDAKRNLSSACAFYEIPLSAAHRAESDAEASHQLYQKLKGLHSGDKPELFAAKPLIYKAKRQQPATKRQKDYLRDLAKCHKIDITVQVDAMSRSEASRMIDKIISQYGRLS</sequence>
<gene>
    <name evidence="3" type="ORF">FYJ39_09720</name>
</gene>
<dbReference type="CDD" id="cd06127">
    <property type="entry name" value="DEDDh"/>
    <property type="match status" value="1"/>
</dbReference>
<dbReference type="EMBL" id="VUMD01000007">
    <property type="protein sequence ID" value="MSS36844.1"/>
    <property type="molecule type" value="Genomic_DNA"/>
</dbReference>
<dbReference type="InterPro" id="IPR036397">
    <property type="entry name" value="RNaseH_sf"/>
</dbReference>
<dbReference type="InterPro" id="IPR013520">
    <property type="entry name" value="Ribonucl_H"/>
</dbReference>
<keyword evidence="4" id="KW-1185">Reference proteome</keyword>
<dbReference type="GO" id="GO:0008408">
    <property type="term" value="F:3'-5' exonuclease activity"/>
    <property type="evidence" value="ECO:0007669"/>
    <property type="project" value="TreeGrafter"/>
</dbReference>
<evidence type="ECO:0000313" key="3">
    <source>
        <dbReference type="EMBL" id="MSS36844.1"/>
    </source>
</evidence>
<dbReference type="FunFam" id="3.30.420.10:FF:000045">
    <property type="entry name" value="3'-5' exonuclease DinG"/>
    <property type="match status" value="1"/>
</dbReference>
<dbReference type="Gene3D" id="3.30.420.10">
    <property type="entry name" value="Ribonuclease H-like superfamily/Ribonuclease H"/>
    <property type="match status" value="1"/>
</dbReference>
<accession>A0A7X2NL30</accession>
<dbReference type="AlphaFoldDB" id="A0A7X2NL30"/>
<dbReference type="PANTHER" id="PTHR30231">
    <property type="entry name" value="DNA POLYMERASE III SUBUNIT EPSILON"/>
    <property type="match status" value="1"/>
</dbReference>
<keyword evidence="1 3" id="KW-0540">Nuclease</keyword>
<keyword evidence="1 3" id="KW-0269">Exonuclease</keyword>
<dbReference type="SUPFAM" id="SSF53098">
    <property type="entry name" value="Ribonuclease H-like"/>
    <property type="match status" value="1"/>
</dbReference>
<dbReference type="GO" id="GO:0003677">
    <property type="term" value="F:DNA binding"/>
    <property type="evidence" value="ECO:0007669"/>
    <property type="project" value="InterPro"/>
</dbReference>
<evidence type="ECO:0000259" key="2">
    <source>
        <dbReference type="SMART" id="SM00479"/>
    </source>
</evidence>
<dbReference type="NCBIfam" id="TIGR00573">
    <property type="entry name" value="dnaq"/>
    <property type="match status" value="1"/>
</dbReference>
<dbReference type="InterPro" id="IPR012337">
    <property type="entry name" value="RNaseH-like_sf"/>
</dbReference>
<reference evidence="3 4" key="1">
    <citation type="submission" date="2019-08" db="EMBL/GenBank/DDBJ databases">
        <title>In-depth cultivation of the pig gut microbiome towards novel bacterial diversity and tailored functional studies.</title>
        <authorList>
            <person name="Wylensek D."/>
            <person name="Hitch T.C.A."/>
            <person name="Clavel T."/>
        </authorList>
    </citation>
    <scope>NUCLEOTIDE SEQUENCE [LARGE SCALE GENOMIC DNA]</scope>
    <source>
        <strain evidence="3 4">WCA-389-WT-23D1</strain>
    </source>
</reference>
<dbReference type="GO" id="GO:0005829">
    <property type="term" value="C:cytosol"/>
    <property type="evidence" value="ECO:0007669"/>
    <property type="project" value="TreeGrafter"/>
</dbReference>
<evidence type="ECO:0000256" key="1">
    <source>
        <dbReference type="ARBA" id="ARBA00022839"/>
    </source>
</evidence>
<protein>
    <submittedName>
        <fullName evidence="3">3'-5' exonuclease</fullName>
    </submittedName>
</protein>
<evidence type="ECO:0000313" key="4">
    <source>
        <dbReference type="Proteomes" id="UP000429958"/>
    </source>
</evidence>
<dbReference type="Proteomes" id="UP000429958">
    <property type="component" value="Unassembled WGS sequence"/>
</dbReference>
<name>A0A7X2NL30_9CLOT</name>
<comment type="caution">
    <text evidence="3">The sequence shown here is derived from an EMBL/GenBank/DDBJ whole genome shotgun (WGS) entry which is preliminary data.</text>
</comment>
<dbReference type="InterPro" id="IPR006054">
    <property type="entry name" value="DnaQ"/>
</dbReference>
<dbReference type="GO" id="GO:0045004">
    <property type="term" value="P:DNA replication proofreading"/>
    <property type="evidence" value="ECO:0007669"/>
    <property type="project" value="TreeGrafter"/>
</dbReference>
<keyword evidence="1 3" id="KW-0378">Hydrolase</keyword>
<dbReference type="Pfam" id="PF00929">
    <property type="entry name" value="RNase_T"/>
    <property type="match status" value="1"/>
</dbReference>
<dbReference type="GO" id="GO:0003887">
    <property type="term" value="F:DNA-directed DNA polymerase activity"/>
    <property type="evidence" value="ECO:0007669"/>
    <property type="project" value="InterPro"/>
</dbReference>